<keyword evidence="2" id="KW-1185">Reference proteome</keyword>
<name>A0ACC1LVW9_9FUNG</name>
<proteinExistence type="predicted"/>
<protein>
    <submittedName>
        <fullName evidence="1">Uncharacterized protein</fullName>
    </submittedName>
</protein>
<accession>A0ACC1LVW9</accession>
<evidence type="ECO:0000313" key="2">
    <source>
        <dbReference type="Proteomes" id="UP001139981"/>
    </source>
</evidence>
<reference evidence="1" key="1">
    <citation type="submission" date="2022-07" db="EMBL/GenBank/DDBJ databases">
        <title>Phylogenomic reconstructions and comparative analyses of Kickxellomycotina fungi.</title>
        <authorList>
            <person name="Reynolds N.K."/>
            <person name="Stajich J.E."/>
            <person name="Barry K."/>
            <person name="Grigoriev I.V."/>
            <person name="Crous P."/>
            <person name="Smith M.E."/>
        </authorList>
    </citation>
    <scope>NUCLEOTIDE SEQUENCE</scope>
    <source>
        <strain evidence="1">CBS 190363</strain>
    </source>
</reference>
<sequence>MLTRYLAEHPTDSRVSSAVVICCLFDTRVAFANYDKHTIFNDYVFNPNLVKVFKRYLAKNQTAIQSGSIRFDFDAIYKATRIKQIDTLFNAPSAGFTSCDEYYAVASTAALVPKINTPFLAINSKDDPCVPVEAIPIDAFENNPYTALALVNKGGHLGFFTGLIPTIWYIDPVIEFMSAKL</sequence>
<dbReference type="EMBL" id="JANBVB010002122">
    <property type="protein sequence ID" value="KAJ2887931.1"/>
    <property type="molecule type" value="Genomic_DNA"/>
</dbReference>
<evidence type="ECO:0000313" key="1">
    <source>
        <dbReference type="EMBL" id="KAJ2887931.1"/>
    </source>
</evidence>
<comment type="caution">
    <text evidence="1">The sequence shown here is derived from an EMBL/GenBank/DDBJ whole genome shotgun (WGS) entry which is preliminary data.</text>
</comment>
<dbReference type="Proteomes" id="UP001139981">
    <property type="component" value="Unassembled WGS sequence"/>
</dbReference>
<gene>
    <name evidence="1" type="ORF">IWW38_005036</name>
</gene>
<organism evidence="1 2">
    <name type="scientific">Coemansia aciculifera</name>
    <dbReference type="NCBI Taxonomy" id="417176"/>
    <lineage>
        <taxon>Eukaryota</taxon>
        <taxon>Fungi</taxon>
        <taxon>Fungi incertae sedis</taxon>
        <taxon>Zoopagomycota</taxon>
        <taxon>Kickxellomycotina</taxon>
        <taxon>Kickxellomycetes</taxon>
        <taxon>Kickxellales</taxon>
        <taxon>Kickxellaceae</taxon>
        <taxon>Coemansia</taxon>
    </lineage>
</organism>